<reference evidence="1 2" key="1">
    <citation type="submission" date="2021-06" db="EMBL/GenBank/DDBJ databases">
        <title>Ecological speciation of a Streptomyces species isolated from different habitats and geographic origins.</title>
        <authorList>
            <person name="Wang J."/>
        </authorList>
    </citation>
    <scope>NUCLEOTIDE SEQUENCE [LARGE SCALE GENOMIC DNA]</scope>
    <source>
        <strain evidence="1 2">FXJ8.012</strain>
    </source>
</reference>
<dbReference type="Proteomes" id="UP000758701">
    <property type="component" value="Unassembled WGS sequence"/>
</dbReference>
<accession>A0ABS7WCX1</accession>
<dbReference type="EMBL" id="JAHSTP010000019">
    <property type="protein sequence ID" value="MBZ6155812.1"/>
    <property type="molecule type" value="Genomic_DNA"/>
</dbReference>
<name>A0ABS7WCX1_STROV</name>
<evidence type="ECO:0000313" key="1">
    <source>
        <dbReference type="EMBL" id="MBZ6155812.1"/>
    </source>
</evidence>
<protein>
    <submittedName>
        <fullName evidence="1">Uncharacterized protein</fullName>
    </submittedName>
</protein>
<gene>
    <name evidence="1" type="ORF">KVH32_32300</name>
</gene>
<comment type="caution">
    <text evidence="1">The sequence shown here is derived from an EMBL/GenBank/DDBJ whole genome shotgun (WGS) entry which is preliminary data.</text>
</comment>
<organism evidence="1 2">
    <name type="scientific">Streptomyces olivaceus</name>
    <dbReference type="NCBI Taxonomy" id="47716"/>
    <lineage>
        <taxon>Bacteria</taxon>
        <taxon>Bacillati</taxon>
        <taxon>Actinomycetota</taxon>
        <taxon>Actinomycetes</taxon>
        <taxon>Kitasatosporales</taxon>
        <taxon>Streptomycetaceae</taxon>
        <taxon>Streptomyces</taxon>
    </lineage>
</organism>
<sequence length="48" mass="5056">MILLALLLPVVMMAFLFAADALEDLIFPPPAAPEEDAPKADAARTTSS</sequence>
<keyword evidence="2" id="KW-1185">Reference proteome</keyword>
<proteinExistence type="predicted"/>
<dbReference type="RefSeq" id="WP_037770726.1">
    <property type="nucleotide sequence ID" value="NZ_BNEG01000005.1"/>
</dbReference>
<evidence type="ECO:0000313" key="2">
    <source>
        <dbReference type="Proteomes" id="UP000758701"/>
    </source>
</evidence>